<evidence type="ECO:0000256" key="5">
    <source>
        <dbReference type="SAM" id="Phobius"/>
    </source>
</evidence>
<keyword evidence="3 5" id="KW-1133">Transmembrane helix</keyword>
<feature type="transmembrane region" description="Helical" evidence="5">
    <location>
        <begin position="272"/>
        <end position="292"/>
    </location>
</feature>
<feature type="domain" description="Sodium/calcium exchanger membrane region" evidence="6">
    <location>
        <begin position="4"/>
        <end position="151"/>
    </location>
</feature>
<feature type="transmembrane region" description="Helical" evidence="5">
    <location>
        <begin position="134"/>
        <end position="154"/>
    </location>
</feature>
<dbReference type="NCBIfam" id="TIGR00367">
    <property type="entry name" value="calcium/sodium antiporter"/>
    <property type="match status" value="1"/>
</dbReference>
<evidence type="ECO:0000256" key="4">
    <source>
        <dbReference type="ARBA" id="ARBA00023136"/>
    </source>
</evidence>
<feature type="transmembrane region" description="Helical" evidence="5">
    <location>
        <begin position="104"/>
        <end position="122"/>
    </location>
</feature>
<evidence type="ECO:0000313" key="7">
    <source>
        <dbReference type="EMBL" id="OGH90024.1"/>
    </source>
</evidence>
<dbReference type="GO" id="GO:0005262">
    <property type="term" value="F:calcium channel activity"/>
    <property type="evidence" value="ECO:0007669"/>
    <property type="project" value="TreeGrafter"/>
</dbReference>
<dbReference type="Gene3D" id="1.20.1420.30">
    <property type="entry name" value="NCX, central ion-binding region"/>
    <property type="match status" value="1"/>
</dbReference>
<dbReference type="GO" id="GO:0006874">
    <property type="term" value="P:intracellular calcium ion homeostasis"/>
    <property type="evidence" value="ECO:0007669"/>
    <property type="project" value="TreeGrafter"/>
</dbReference>
<proteinExistence type="predicted"/>
<dbReference type="InterPro" id="IPR004481">
    <property type="entry name" value="K/Na/Ca-exchanger"/>
</dbReference>
<evidence type="ECO:0000256" key="2">
    <source>
        <dbReference type="ARBA" id="ARBA00022692"/>
    </source>
</evidence>
<dbReference type="Pfam" id="PF01699">
    <property type="entry name" value="Na_Ca_ex"/>
    <property type="match status" value="2"/>
</dbReference>
<accession>A0A1F6P250</accession>
<feature type="domain" description="Sodium/calcium exchanger membrane region" evidence="6">
    <location>
        <begin position="174"/>
        <end position="317"/>
    </location>
</feature>
<protein>
    <submittedName>
        <fullName evidence="7">Sodium:proton exchanger</fullName>
    </submittedName>
</protein>
<dbReference type="GO" id="GO:0005886">
    <property type="term" value="C:plasma membrane"/>
    <property type="evidence" value="ECO:0007669"/>
    <property type="project" value="TreeGrafter"/>
</dbReference>
<evidence type="ECO:0000256" key="1">
    <source>
        <dbReference type="ARBA" id="ARBA00004141"/>
    </source>
</evidence>
<comment type="subcellular location">
    <subcellularLocation>
        <location evidence="1">Membrane</location>
        <topology evidence="1">Multi-pass membrane protein</topology>
    </subcellularLocation>
</comment>
<feature type="transmembrane region" description="Helical" evidence="5">
    <location>
        <begin position="33"/>
        <end position="55"/>
    </location>
</feature>
<reference evidence="7 8" key="1">
    <citation type="journal article" date="2016" name="Nat. Commun.">
        <title>Thousands of microbial genomes shed light on interconnected biogeochemical processes in an aquifer system.</title>
        <authorList>
            <person name="Anantharaman K."/>
            <person name="Brown C.T."/>
            <person name="Hug L.A."/>
            <person name="Sharon I."/>
            <person name="Castelle C.J."/>
            <person name="Probst A.J."/>
            <person name="Thomas B.C."/>
            <person name="Singh A."/>
            <person name="Wilkins M.J."/>
            <person name="Karaoz U."/>
            <person name="Brodie E.L."/>
            <person name="Williams K.H."/>
            <person name="Hubbard S.S."/>
            <person name="Banfield J.F."/>
        </authorList>
    </citation>
    <scope>NUCLEOTIDE SEQUENCE [LARGE SCALE GENOMIC DNA]</scope>
</reference>
<dbReference type="InterPro" id="IPR004837">
    <property type="entry name" value="NaCa_Exmemb"/>
</dbReference>
<evidence type="ECO:0000256" key="3">
    <source>
        <dbReference type="ARBA" id="ARBA00022989"/>
    </source>
</evidence>
<feature type="transmembrane region" description="Helical" evidence="5">
    <location>
        <begin position="67"/>
        <end position="92"/>
    </location>
</feature>
<keyword evidence="4 5" id="KW-0472">Membrane</keyword>
<evidence type="ECO:0000259" key="6">
    <source>
        <dbReference type="Pfam" id="PF01699"/>
    </source>
</evidence>
<sequence>MLTYILFAIGFVLLIKGADLLVDGSSSIAKKLKISSIVIGLTIVAFGTSAPEFIVNIFATAQGNTEIAIGNILGSNIANILLILGVASIIYPITAKKNTVLKEIPFSLLAALLVGFVANDIILDGGTSSAITRIDGLVFLSFFAIFLYYTFGISKSKDDVMETGEIKNYSYTKSTAFIILGLLGLVIGGKWIVDGAIKIAELFNVSQSLIGLTVVAIGTSLPELATSAVAAYRKQSDIAIGNIVGSNIFNIFWILGFSALIRPLPFNPKSNIDIMMTIAASLILFLTMYIGKKRVIERWQGVLMILIYFGYVGFLIMNQ</sequence>
<dbReference type="PANTHER" id="PTHR10846:SF8">
    <property type="entry name" value="INNER MEMBRANE PROTEIN YRBG"/>
    <property type="match status" value="1"/>
</dbReference>
<keyword evidence="2 5" id="KW-0812">Transmembrane</keyword>
<comment type="caution">
    <text evidence="7">The sequence shown here is derived from an EMBL/GenBank/DDBJ whole genome shotgun (WGS) entry which is preliminary data.</text>
</comment>
<feature type="transmembrane region" description="Helical" evidence="5">
    <location>
        <begin position="174"/>
        <end position="197"/>
    </location>
</feature>
<name>A0A1F6P250_9BACT</name>
<organism evidence="7 8">
    <name type="scientific">Candidatus Magasanikbacteria bacterium RIFOXYC2_FULL_40_16</name>
    <dbReference type="NCBI Taxonomy" id="1798703"/>
    <lineage>
        <taxon>Bacteria</taxon>
        <taxon>Candidatus Magasanikiibacteriota</taxon>
    </lineage>
</organism>
<dbReference type="PANTHER" id="PTHR10846">
    <property type="entry name" value="SODIUM/POTASSIUM/CALCIUM EXCHANGER"/>
    <property type="match status" value="1"/>
</dbReference>
<feature type="transmembrane region" description="Helical" evidence="5">
    <location>
        <begin position="238"/>
        <end position="260"/>
    </location>
</feature>
<dbReference type="InterPro" id="IPR044880">
    <property type="entry name" value="NCX_ion-bd_dom_sf"/>
</dbReference>
<dbReference type="GO" id="GO:0008273">
    <property type="term" value="F:calcium, potassium:sodium antiporter activity"/>
    <property type="evidence" value="ECO:0007669"/>
    <property type="project" value="TreeGrafter"/>
</dbReference>
<feature type="transmembrane region" description="Helical" evidence="5">
    <location>
        <begin position="298"/>
        <end position="317"/>
    </location>
</feature>
<gene>
    <name evidence="7" type="ORF">A2469_00600</name>
</gene>
<dbReference type="Proteomes" id="UP000178895">
    <property type="component" value="Unassembled WGS sequence"/>
</dbReference>
<evidence type="ECO:0000313" key="8">
    <source>
        <dbReference type="Proteomes" id="UP000178895"/>
    </source>
</evidence>
<dbReference type="AlphaFoldDB" id="A0A1F6P250"/>
<dbReference type="EMBL" id="MFQY01000016">
    <property type="protein sequence ID" value="OGH90024.1"/>
    <property type="molecule type" value="Genomic_DNA"/>
</dbReference>